<evidence type="ECO:0000259" key="1">
    <source>
        <dbReference type="Pfam" id="PF03625"/>
    </source>
</evidence>
<dbReference type="Gene3D" id="3.30.310.70">
    <property type="entry name" value="TT1751-like domain"/>
    <property type="match status" value="1"/>
</dbReference>
<dbReference type="InterPro" id="IPR016796">
    <property type="entry name" value="UCP021774"/>
</dbReference>
<organism evidence="2 3">
    <name type="scientific">Candidatus Lambdaproteobacteria bacterium RIFOXYD2_FULL_56_26</name>
    <dbReference type="NCBI Taxonomy" id="1817773"/>
    <lineage>
        <taxon>Bacteria</taxon>
        <taxon>Pseudomonadati</taxon>
        <taxon>Pseudomonadota</taxon>
        <taxon>Candidatus Lambdaproteobacteria</taxon>
    </lineage>
</organism>
<dbReference type="EMBL" id="MFNF01000050">
    <property type="protein sequence ID" value="OGH00110.1"/>
    <property type="molecule type" value="Genomic_DNA"/>
</dbReference>
<evidence type="ECO:0000313" key="3">
    <source>
        <dbReference type="Proteomes" id="UP000177583"/>
    </source>
</evidence>
<evidence type="ECO:0000313" key="2">
    <source>
        <dbReference type="EMBL" id="OGH00110.1"/>
    </source>
</evidence>
<feature type="domain" description="DUF302" evidence="1">
    <location>
        <begin position="38"/>
        <end position="101"/>
    </location>
</feature>
<dbReference type="Pfam" id="PF03625">
    <property type="entry name" value="DUF302"/>
    <property type="match status" value="1"/>
</dbReference>
<dbReference type="AlphaFoldDB" id="A0A1F6GPR5"/>
<dbReference type="SUPFAM" id="SSF103247">
    <property type="entry name" value="TT1751-like"/>
    <property type="match status" value="1"/>
</dbReference>
<dbReference type="Proteomes" id="UP000177583">
    <property type="component" value="Unassembled WGS sequence"/>
</dbReference>
<protein>
    <recommendedName>
        <fullName evidence="1">DUF302 domain-containing protein</fullName>
    </recommendedName>
</protein>
<dbReference type="InterPro" id="IPR035923">
    <property type="entry name" value="TT1751-like_sf"/>
</dbReference>
<dbReference type="PANTHER" id="PTHR38342:SF1">
    <property type="entry name" value="SLR5037 PROTEIN"/>
    <property type="match status" value="1"/>
</dbReference>
<dbReference type="PIRSF" id="PIRSF021774">
    <property type="entry name" value="UCP021774"/>
    <property type="match status" value="1"/>
</dbReference>
<comment type="caution">
    <text evidence="2">The sequence shown here is derived from an EMBL/GenBank/DDBJ whole genome shotgun (WGS) entry which is preliminary data.</text>
</comment>
<sequence>MSGADLGIRTQVLGSYDEVRAKAIEAFKAVGFGLLTEIDVKKTMKTKLDLDMAPYGILGFCNPGYASKGIAAEPDLGLLLPCNVVIRESGAGKIEVVAAHPVKMFAPVGREDMMPLAKEVAELLKKAIATLA</sequence>
<dbReference type="InterPro" id="IPR005180">
    <property type="entry name" value="DUF302"/>
</dbReference>
<name>A0A1F6GPR5_9PROT</name>
<proteinExistence type="predicted"/>
<dbReference type="CDD" id="cd14797">
    <property type="entry name" value="DUF302"/>
    <property type="match status" value="1"/>
</dbReference>
<dbReference type="PANTHER" id="PTHR38342">
    <property type="entry name" value="SLR5037 PROTEIN"/>
    <property type="match status" value="1"/>
</dbReference>
<accession>A0A1F6GPR5</accession>
<reference evidence="2 3" key="1">
    <citation type="journal article" date="2016" name="Nat. Commun.">
        <title>Thousands of microbial genomes shed light on interconnected biogeochemical processes in an aquifer system.</title>
        <authorList>
            <person name="Anantharaman K."/>
            <person name="Brown C.T."/>
            <person name="Hug L.A."/>
            <person name="Sharon I."/>
            <person name="Castelle C.J."/>
            <person name="Probst A.J."/>
            <person name="Thomas B.C."/>
            <person name="Singh A."/>
            <person name="Wilkins M.J."/>
            <person name="Karaoz U."/>
            <person name="Brodie E.L."/>
            <person name="Williams K.H."/>
            <person name="Hubbard S.S."/>
            <person name="Banfield J.F."/>
        </authorList>
    </citation>
    <scope>NUCLEOTIDE SEQUENCE [LARGE SCALE GENOMIC DNA]</scope>
</reference>
<gene>
    <name evidence="2" type="ORF">A2557_04150</name>
</gene>